<evidence type="ECO:0008006" key="4">
    <source>
        <dbReference type="Google" id="ProtNLM"/>
    </source>
</evidence>
<dbReference type="EMBL" id="JAVFWL010000005">
    <property type="protein sequence ID" value="KAK6754253.1"/>
    <property type="molecule type" value="Genomic_DNA"/>
</dbReference>
<keyword evidence="3" id="KW-1185">Reference proteome</keyword>
<evidence type="ECO:0000313" key="2">
    <source>
        <dbReference type="EMBL" id="KAK6754253.1"/>
    </source>
</evidence>
<dbReference type="PANTHER" id="PTHR46060">
    <property type="entry name" value="MARINER MOS1 TRANSPOSASE-LIKE PROTEIN"/>
    <property type="match status" value="1"/>
</dbReference>
<dbReference type="InterPro" id="IPR052709">
    <property type="entry name" value="Transposase-MT_Hybrid"/>
</dbReference>
<accession>A0ABR1DVM9</accession>
<gene>
    <name evidence="2" type="primary">Necator_chrV.g18111</name>
    <name evidence="2" type="ORF">RB195_013320</name>
</gene>
<dbReference type="Gene3D" id="3.30.420.10">
    <property type="entry name" value="Ribonuclease H-like superfamily/Ribonuclease H"/>
    <property type="match status" value="1"/>
</dbReference>
<dbReference type="Proteomes" id="UP001303046">
    <property type="component" value="Unassembled WGS sequence"/>
</dbReference>
<name>A0ABR1DVM9_NECAM</name>
<reference evidence="2 3" key="1">
    <citation type="submission" date="2023-08" db="EMBL/GenBank/DDBJ databases">
        <title>A Necator americanus chromosomal reference genome.</title>
        <authorList>
            <person name="Ilik V."/>
            <person name="Petrzelkova K.J."/>
            <person name="Pardy F."/>
            <person name="Fuh T."/>
            <person name="Niatou-Singa F.S."/>
            <person name="Gouil Q."/>
            <person name="Baker L."/>
            <person name="Ritchie M.E."/>
            <person name="Jex A.R."/>
            <person name="Gazzola D."/>
            <person name="Li H."/>
            <person name="Toshio Fujiwara R."/>
            <person name="Zhan B."/>
            <person name="Aroian R.V."/>
            <person name="Pafco B."/>
            <person name="Schwarz E.M."/>
        </authorList>
    </citation>
    <scope>NUCLEOTIDE SEQUENCE [LARGE SCALE GENOMIC DNA]</scope>
    <source>
        <strain evidence="2 3">Aroian</strain>
        <tissue evidence="2">Whole animal</tissue>
    </source>
</reference>
<dbReference type="PANTHER" id="PTHR46060:SF1">
    <property type="entry name" value="MARINER MOS1 TRANSPOSASE-LIKE PROTEIN"/>
    <property type="match status" value="1"/>
</dbReference>
<dbReference type="InterPro" id="IPR001888">
    <property type="entry name" value="Transposase_1"/>
</dbReference>
<sequence>MPEPFVKGEIHEKKVMLNVWWGVYGIYRFEVLPDNTIVAAEVYCAQMQRLADKIRKKHPKLDNVRLLHDNARPHIAKKTSQKILELGKWDGKFCCTHRTARTWPTTSSDRFSITWKRSATMIVNTSKMTFGLSSPPSRRSSTPKESVIL</sequence>
<proteinExistence type="predicted"/>
<protein>
    <recommendedName>
        <fullName evidence="4">Transposase</fullName>
    </recommendedName>
</protein>
<feature type="region of interest" description="Disordered" evidence="1">
    <location>
        <begin position="130"/>
        <end position="149"/>
    </location>
</feature>
<organism evidence="2 3">
    <name type="scientific">Necator americanus</name>
    <name type="common">Human hookworm</name>
    <dbReference type="NCBI Taxonomy" id="51031"/>
    <lineage>
        <taxon>Eukaryota</taxon>
        <taxon>Metazoa</taxon>
        <taxon>Ecdysozoa</taxon>
        <taxon>Nematoda</taxon>
        <taxon>Chromadorea</taxon>
        <taxon>Rhabditida</taxon>
        <taxon>Rhabditina</taxon>
        <taxon>Rhabditomorpha</taxon>
        <taxon>Strongyloidea</taxon>
        <taxon>Ancylostomatidae</taxon>
        <taxon>Bunostominae</taxon>
        <taxon>Necator</taxon>
    </lineage>
</organism>
<dbReference type="Pfam" id="PF01359">
    <property type="entry name" value="Transposase_1"/>
    <property type="match status" value="1"/>
</dbReference>
<evidence type="ECO:0000256" key="1">
    <source>
        <dbReference type="SAM" id="MobiDB-lite"/>
    </source>
</evidence>
<dbReference type="InterPro" id="IPR036397">
    <property type="entry name" value="RNaseH_sf"/>
</dbReference>
<evidence type="ECO:0000313" key="3">
    <source>
        <dbReference type="Proteomes" id="UP001303046"/>
    </source>
</evidence>
<comment type="caution">
    <text evidence="2">The sequence shown here is derived from an EMBL/GenBank/DDBJ whole genome shotgun (WGS) entry which is preliminary data.</text>
</comment>